<name>A0ABW4MMC5_9BACI</name>
<evidence type="ECO:0000313" key="2">
    <source>
        <dbReference type="Proteomes" id="UP001597227"/>
    </source>
</evidence>
<protein>
    <submittedName>
        <fullName evidence="1">Hydrolase</fullName>
    </submittedName>
</protein>
<keyword evidence="1" id="KW-0378">Hydrolase</keyword>
<dbReference type="GO" id="GO:0016787">
    <property type="term" value="F:hydrolase activity"/>
    <property type="evidence" value="ECO:0007669"/>
    <property type="project" value="UniProtKB-KW"/>
</dbReference>
<gene>
    <name evidence="1" type="ORF">ACFSFW_10595</name>
</gene>
<organism evidence="1 2">
    <name type="scientific">Fredinandcohnia salidurans</name>
    <dbReference type="NCBI Taxonomy" id="2595041"/>
    <lineage>
        <taxon>Bacteria</taxon>
        <taxon>Bacillati</taxon>
        <taxon>Bacillota</taxon>
        <taxon>Bacilli</taxon>
        <taxon>Bacillales</taxon>
        <taxon>Bacillaceae</taxon>
        <taxon>Fredinandcohnia</taxon>
    </lineage>
</organism>
<dbReference type="EMBL" id="JBHUEK010000017">
    <property type="protein sequence ID" value="MFD1779116.1"/>
    <property type="molecule type" value="Genomic_DNA"/>
</dbReference>
<dbReference type="Proteomes" id="UP001597227">
    <property type="component" value="Unassembled WGS sequence"/>
</dbReference>
<accession>A0ABW4MMC5</accession>
<reference evidence="2" key="1">
    <citation type="journal article" date="2019" name="Int. J. Syst. Evol. Microbiol.">
        <title>The Global Catalogue of Microorganisms (GCM) 10K type strain sequencing project: providing services to taxonomists for standard genome sequencing and annotation.</title>
        <authorList>
            <consortium name="The Broad Institute Genomics Platform"/>
            <consortium name="The Broad Institute Genome Sequencing Center for Infectious Disease"/>
            <person name="Wu L."/>
            <person name="Ma J."/>
        </authorList>
    </citation>
    <scope>NUCLEOTIDE SEQUENCE [LARGE SCALE GENOMIC DNA]</scope>
    <source>
        <strain evidence="2">CCUG 15531</strain>
    </source>
</reference>
<comment type="caution">
    <text evidence="1">The sequence shown here is derived from an EMBL/GenBank/DDBJ whole genome shotgun (WGS) entry which is preliminary data.</text>
</comment>
<sequence length="202" mass="23267">MGSRIMHLVIANRIADELSIKDKSSFLLGGIAADAVSSKDLSHFYKGDVKDYSRYIDYKEFIHKYSSNIDSHFIQGYYTHLIADDIWLKGFYLPWLKNRMEADKSIFNRYHNDFRLLNGKLLDYYGYTQQLSAAISQNGTIIETEEVKSDDIKKLVSYVIGDMDYGREELEQPLTVFTLEQIIGYIETSVDKGLICIKSLNS</sequence>
<evidence type="ECO:0000313" key="1">
    <source>
        <dbReference type="EMBL" id="MFD1779116.1"/>
    </source>
</evidence>
<keyword evidence="2" id="KW-1185">Reference proteome</keyword>
<proteinExistence type="predicted"/>
<dbReference type="RefSeq" id="WP_388037901.1">
    <property type="nucleotide sequence ID" value="NZ_JBHUEK010000017.1"/>
</dbReference>